<evidence type="ECO:0000259" key="16">
    <source>
        <dbReference type="Pfam" id="PF02875"/>
    </source>
</evidence>
<dbReference type="InterPro" id="IPR005758">
    <property type="entry name" value="UDP-N-AcMur_Ala_ligase_MurC"/>
</dbReference>
<dbReference type="GO" id="GO:0008360">
    <property type="term" value="P:regulation of cell shape"/>
    <property type="evidence" value="ECO:0007669"/>
    <property type="project" value="UniProtKB-KW"/>
</dbReference>
<evidence type="ECO:0000259" key="17">
    <source>
        <dbReference type="Pfam" id="PF08245"/>
    </source>
</evidence>
<proteinExistence type="inferred from homology"/>
<keyword evidence="11 14" id="KW-0131">Cell cycle</keyword>
<dbReference type="GO" id="GO:0005524">
    <property type="term" value="F:ATP binding"/>
    <property type="evidence" value="ECO:0007669"/>
    <property type="project" value="UniProtKB-UniRule"/>
</dbReference>
<dbReference type="InterPro" id="IPR013221">
    <property type="entry name" value="Mur_ligase_cen"/>
</dbReference>
<accession>A0A0B0HFL0</accession>
<dbReference type="GO" id="GO:0005737">
    <property type="term" value="C:cytoplasm"/>
    <property type="evidence" value="ECO:0007669"/>
    <property type="project" value="UniProtKB-SubCell"/>
</dbReference>
<dbReference type="HAMAP" id="MF_00046">
    <property type="entry name" value="MurC"/>
    <property type="match status" value="1"/>
</dbReference>
<dbReference type="InterPro" id="IPR004101">
    <property type="entry name" value="Mur_ligase_C"/>
</dbReference>
<evidence type="ECO:0000256" key="10">
    <source>
        <dbReference type="ARBA" id="ARBA00022984"/>
    </source>
</evidence>
<evidence type="ECO:0000313" key="18">
    <source>
        <dbReference type="EMBL" id="KHF26256.1"/>
    </source>
</evidence>
<dbReference type="STRING" id="2340.JV46_15810"/>
<feature type="domain" description="Mur ligase C-terminal" evidence="16">
    <location>
        <begin position="326"/>
        <end position="460"/>
    </location>
</feature>
<dbReference type="Gene3D" id="3.90.190.20">
    <property type="entry name" value="Mur ligase, C-terminal domain"/>
    <property type="match status" value="1"/>
</dbReference>
<keyword evidence="12 14" id="KW-0961">Cell wall biogenesis/degradation</keyword>
<dbReference type="Pfam" id="PF02875">
    <property type="entry name" value="Mur_ligase_C"/>
    <property type="match status" value="1"/>
</dbReference>
<comment type="similarity">
    <text evidence="14">Belongs to the MurCDEF family.</text>
</comment>
<evidence type="ECO:0000256" key="6">
    <source>
        <dbReference type="ARBA" id="ARBA00022618"/>
    </source>
</evidence>
<feature type="binding site" evidence="14">
    <location>
        <begin position="126"/>
        <end position="132"/>
    </location>
    <ligand>
        <name>ATP</name>
        <dbReference type="ChEBI" id="CHEBI:30616"/>
    </ligand>
</feature>
<evidence type="ECO:0000256" key="9">
    <source>
        <dbReference type="ARBA" id="ARBA00022960"/>
    </source>
</evidence>
<evidence type="ECO:0000256" key="5">
    <source>
        <dbReference type="ARBA" id="ARBA00022598"/>
    </source>
</evidence>
<organism evidence="18 19">
    <name type="scientific">Solemya velum gill symbiont</name>
    <dbReference type="NCBI Taxonomy" id="2340"/>
    <lineage>
        <taxon>Bacteria</taxon>
        <taxon>Pseudomonadati</taxon>
        <taxon>Pseudomonadota</taxon>
        <taxon>Gammaproteobacteria</taxon>
        <taxon>sulfur-oxidizing symbionts</taxon>
    </lineage>
</organism>
<dbReference type="FunFam" id="3.40.1190.10:FF:000001">
    <property type="entry name" value="UDP-N-acetylmuramate--L-alanine ligase"/>
    <property type="match status" value="1"/>
</dbReference>
<evidence type="ECO:0000256" key="7">
    <source>
        <dbReference type="ARBA" id="ARBA00022741"/>
    </source>
</evidence>
<evidence type="ECO:0000256" key="4">
    <source>
        <dbReference type="ARBA" id="ARBA00022490"/>
    </source>
</evidence>
<feature type="domain" description="Mur ligase central" evidence="17">
    <location>
        <begin position="124"/>
        <end position="304"/>
    </location>
</feature>
<evidence type="ECO:0000256" key="11">
    <source>
        <dbReference type="ARBA" id="ARBA00023306"/>
    </source>
</evidence>
<keyword evidence="9 14" id="KW-0133">Cell shape</keyword>
<sequence length="478" mass="51753">MADNPVMNGRTAEAMQSRVKHLYFVGIGGSGMNGIAQVMLNLGYKVSGSDIAENVPVRQLRDMGATIYIGHAAEQIEGCDAVVVSSAIKQDNPELVAAKAQRIPVVPRAEMLAELMRFRYGIAVAGTHGKTTTTSLVASILAEGNLDPTFVIGGKLNSAGANAQLGESQYLVAEADESDASFLYLQPMISIVTNIDADHMGTYGGDFDQLRQTFIEFLHHLPFYGLAVMCIDDDEVRQLLPKITSPVLTYGAADDADVRVVDMVQEGMKTNFTVERADREQLQVSLNMPGEHNVLNALAAIAVATELGVDDESIQLALTRFEGIGRRFQISNVAWRDGEVLVVDDYGHHPRELAATLTAAREGWPEHRIVLAFQPHRYSRTQEQFDDFVAVLSSTDVLLLGEVYAAGETPIPGADGRSLTRAIRQRGELEPIFVEQVDEFSDRIAAIIEPGDLILVMGAGDIGKVAASLPADLEECGK</sequence>
<keyword evidence="19" id="KW-1185">Reference proteome</keyword>
<dbReference type="GO" id="GO:0008763">
    <property type="term" value="F:UDP-N-acetylmuramate-L-alanine ligase activity"/>
    <property type="evidence" value="ECO:0007669"/>
    <property type="project" value="UniProtKB-UniRule"/>
</dbReference>
<comment type="subcellular location">
    <subcellularLocation>
        <location evidence="1 14">Cytoplasm</location>
    </subcellularLocation>
</comment>
<dbReference type="InterPro" id="IPR000713">
    <property type="entry name" value="Mur_ligase_N"/>
</dbReference>
<dbReference type="RefSeq" id="WP_143555787.1">
    <property type="nucleotide sequence ID" value="NZ_JRAA01000001.1"/>
</dbReference>
<keyword evidence="10 14" id="KW-0573">Peptidoglycan synthesis</keyword>
<keyword evidence="4 14" id="KW-0963">Cytoplasm</keyword>
<feature type="domain" description="Mur ligase N-terminal catalytic" evidence="15">
    <location>
        <begin position="21"/>
        <end position="120"/>
    </location>
</feature>
<comment type="catalytic activity">
    <reaction evidence="13 14">
        <text>UDP-N-acetyl-alpha-D-muramate + L-alanine + ATP = UDP-N-acetyl-alpha-D-muramoyl-L-alanine + ADP + phosphate + H(+)</text>
        <dbReference type="Rhea" id="RHEA:23372"/>
        <dbReference type="ChEBI" id="CHEBI:15378"/>
        <dbReference type="ChEBI" id="CHEBI:30616"/>
        <dbReference type="ChEBI" id="CHEBI:43474"/>
        <dbReference type="ChEBI" id="CHEBI:57972"/>
        <dbReference type="ChEBI" id="CHEBI:70757"/>
        <dbReference type="ChEBI" id="CHEBI:83898"/>
        <dbReference type="ChEBI" id="CHEBI:456216"/>
        <dbReference type="EC" id="6.3.2.8"/>
    </reaction>
</comment>
<dbReference type="GO" id="GO:0071555">
    <property type="term" value="P:cell wall organization"/>
    <property type="evidence" value="ECO:0007669"/>
    <property type="project" value="UniProtKB-KW"/>
</dbReference>
<evidence type="ECO:0000256" key="12">
    <source>
        <dbReference type="ARBA" id="ARBA00023316"/>
    </source>
</evidence>
<dbReference type="InterPro" id="IPR036615">
    <property type="entry name" value="Mur_ligase_C_dom_sf"/>
</dbReference>
<comment type="function">
    <text evidence="14">Cell wall formation.</text>
</comment>
<keyword evidence="6 14" id="KW-0132">Cell division</keyword>
<dbReference type="Pfam" id="PF08245">
    <property type="entry name" value="Mur_ligase_M"/>
    <property type="match status" value="1"/>
</dbReference>
<evidence type="ECO:0000256" key="2">
    <source>
        <dbReference type="ARBA" id="ARBA00004752"/>
    </source>
</evidence>
<dbReference type="InterPro" id="IPR050061">
    <property type="entry name" value="MurCDEF_pg_biosynth"/>
</dbReference>
<dbReference type="PANTHER" id="PTHR43445">
    <property type="entry name" value="UDP-N-ACETYLMURAMATE--L-ALANINE LIGASE-RELATED"/>
    <property type="match status" value="1"/>
</dbReference>
<keyword evidence="8 14" id="KW-0067">ATP-binding</keyword>
<dbReference type="UniPathway" id="UPA00219"/>
<dbReference type="GO" id="GO:0051301">
    <property type="term" value="P:cell division"/>
    <property type="evidence" value="ECO:0007669"/>
    <property type="project" value="UniProtKB-KW"/>
</dbReference>
<name>A0A0B0HFL0_SOVGS</name>
<protein>
    <recommendedName>
        <fullName evidence="3 14">UDP-N-acetylmuramate--L-alanine ligase</fullName>
        <ecNumber evidence="3 14">6.3.2.8</ecNumber>
    </recommendedName>
    <alternativeName>
        <fullName evidence="14">UDP-N-acetylmuramoyl-L-alanine synthetase</fullName>
    </alternativeName>
</protein>
<gene>
    <name evidence="14 18" type="primary">murC</name>
    <name evidence="18" type="ORF">JV46_15810</name>
</gene>
<evidence type="ECO:0000256" key="8">
    <source>
        <dbReference type="ARBA" id="ARBA00022840"/>
    </source>
</evidence>
<dbReference type="EC" id="6.3.2.8" evidence="3 14"/>
<dbReference type="OrthoDB" id="9804126at2"/>
<dbReference type="PATRIC" id="fig|2340.3.peg.766"/>
<evidence type="ECO:0000256" key="3">
    <source>
        <dbReference type="ARBA" id="ARBA00012211"/>
    </source>
</evidence>
<evidence type="ECO:0000313" key="19">
    <source>
        <dbReference type="Proteomes" id="UP000030856"/>
    </source>
</evidence>
<comment type="caution">
    <text evidence="18">The sequence shown here is derived from an EMBL/GenBank/DDBJ whole genome shotgun (WGS) entry which is preliminary data.</text>
</comment>
<dbReference type="SUPFAM" id="SSF53244">
    <property type="entry name" value="MurD-like peptide ligases, peptide-binding domain"/>
    <property type="match status" value="1"/>
</dbReference>
<dbReference type="Proteomes" id="UP000030856">
    <property type="component" value="Unassembled WGS sequence"/>
</dbReference>
<dbReference type="SUPFAM" id="SSF53623">
    <property type="entry name" value="MurD-like peptide ligases, catalytic domain"/>
    <property type="match status" value="1"/>
</dbReference>
<dbReference type="GeneID" id="86991184"/>
<keyword evidence="7 14" id="KW-0547">Nucleotide-binding</keyword>
<dbReference type="eggNOG" id="COG0773">
    <property type="taxonomic scope" value="Bacteria"/>
</dbReference>
<reference evidence="18 19" key="1">
    <citation type="journal article" date="2014" name="BMC Genomics">
        <title>The genome of the intracellular bacterium of the coastal bivalve, Solemya velum: a blueprint for thriving in and out of symbiosis.</title>
        <authorList>
            <person name="Dmytrenko O."/>
            <person name="Russell S.L."/>
            <person name="Loo W.T."/>
            <person name="Fontanez K.M."/>
            <person name="Liao L."/>
            <person name="Roeselers G."/>
            <person name="Sharma R."/>
            <person name="Stewart F.J."/>
            <person name="Newton I.L."/>
            <person name="Woyke T."/>
            <person name="Wu D."/>
            <person name="Lang J.M."/>
            <person name="Eisen J.A."/>
            <person name="Cavanaugh C.M."/>
        </authorList>
    </citation>
    <scope>NUCLEOTIDE SEQUENCE [LARGE SCALE GENOMIC DNA]</scope>
    <source>
        <strain evidence="18 19">WH</strain>
    </source>
</reference>
<evidence type="ECO:0000256" key="1">
    <source>
        <dbReference type="ARBA" id="ARBA00004496"/>
    </source>
</evidence>
<dbReference type="NCBIfam" id="TIGR01082">
    <property type="entry name" value="murC"/>
    <property type="match status" value="1"/>
</dbReference>
<dbReference type="Gene3D" id="3.40.1190.10">
    <property type="entry name" value="Mur-like, catalytic domain"/>
    <property type="match status" value="1"/>
</dbReference>
<evidence type="ECO:0000259" key="15">
    <source>
        <dbReference type="Pfam" id="PF01225"/>
    </source>
</evidence>
<comment type="pathway">
    <text evidence="2 14">Cell wall biogenesis; peptidoglycan biosynthesis.</text>
</comment>
<dbReference type="EMBL" id="JRAA01000001">
    <property type="protein sequence ID" value="KHF26256.1"/>
    <property type="molecule type" value="Genomic_DNA"/>
</dbReference>
<dbReference type="SUPFAM" id="SSF51984">
    <property type="entry name" value="MurCD N-terminal domain"/>
    <property type="match status" value="1"/>
</dbReference>
<dbReference type="Gene3D" id="3.40.50.720">
    <property type="entry name" value="NAD(P)-binding Rossmann-like Domain"/>
    <property type="match status" value="1"/>
</dbReference>
<evidence type="ECO:0000256" key="14">
    <source>
        <dbReference type="HAMAP-Rule" id="MF_00046"/>
    </source>
</evidence>
<dbReference type="Pfam" id="PF01225">
    <property type="entry name" value="Mur_ligase"/>
    <property type="match status" value="1"/>
</dbReference>
<dbReference type="GO" id="GO:0009252">
    <property type="term" value="P:peptidoglycan biosynthetic process"/>
    <property type="evidence" value="ECO:0007669"/>
    <property type="project" value="UniProtKB-UniRule"/>
</dbReference>
<dbReference type="AlphaFoldDB" id="A0A0B0HFL0"/>
<evidence type="ECO:0000256" key="13">
    <source>
        <dbReference type="ARBA" id="ARBA00047833"/>
    </source>
</evidence>
<keyword evidence="5 14" id="KW-0436">Ligase</keyword>
<dbReference type="InterPro" id="IPR036565">
    <property type="entry name" value="Mur-like_cat_sf"/>
</dbReference>
<dbReference type="PANTHER" id="PTHR43445:SF3">
    <property type="entry name" value="UDP-N-ACETYLMURAMATE--L-ALANINE LIGASE"/>
    <property type="match status" value="1"/>
</dbReference>